<dbReference type="GO" id="GO:0004519">
    <property type="term" value="F:endonuclease activity"/>
    <property type="evidence" value="ECO:0007669"/>
    <property type="project" value="UniProtKB-KW"/>
</dbReference>
<dbReference type="GO" id="GO:0043571">
    <property type="term" value="P:maintenance of CRISPR repeat elements"/>
    <property type="evidence" value="ECO:0007669"/>
    <property type="project" value="InterPro"/>
</dbReference>
<accession>A0A1R4B2U5</accession>
<protein>
    <submittedName>
        <fullName evidence="1">CRISPR-associated endonuclease Cas6/Csy4</fullName>
        <ecNumber evidence="1">3.1.-.-</ecNumber>
    </submittedName>
</protein>
<dbReference type="AlphaFoldDB" id="A0A1R4B2U5"/>
<evidence type="ECO:0000313" key="1">
    <source>
        <dbReference type="EMBL" id="SJL83235.1"/>
    </source>
</evidence>
<dbReference type="CDD" id="cd09739">
    <property type="entry name" value="Cas6_I-F"/>
    <property type="match status" value="1"/>
</dbReference>
<proteinExistence type="predicted"/>
<dbReference type="RefSeq" id="WP_077313167.1">
    <property type="nucleotide sequence ID" value="NZ_AP024887.1"/>
</dbReference>
<dbReference type="Gene3D" id="3.30.70.2540">
    <property type="entry name" value="CRISPR-associated endoribonuclease Cas6/Csy4"/>
    <property type="match status" value="1"/>
</dbReference>
<gene>
    <name evidence="1" type="primary">cas6f</name>
    <name evidence="1" type="ORF">VPAL9027_01196</name>
</gene>
<dbReference type="InterPro" id="IPR042564">
    <property type="entry name" value="CRISPR-Cas6/Csy4_sf"/>
</dbReference>
<dbReference type="GO" id="GO:0016787">
    <property type="term" value="F:hydrolase activity"/>
    <property type="evidence" value="ECO:0007669"/>
    <property type="project" value="UniProtKB-KW"/>
</dbReference>
<keyword evidence="2" id="KW-1185">Reference proteome</keyword>
<keyword evidence="1" id="KW-0255">Endonuclease</keyword>
<dbReference type="NCBIfam" id="TIGR02563">
    <property type="entry name" value="cas_Csy4"/>
    <property type="match status" value="1"/>
</dbReference>
<sequence>MDYYQDIKILEDPEFTAPILMNALFSKLHRALVEASDHDIGVSFPDATNKSLGKRLRLHAAKPRLEQLEHQPWRKGLSDFTQVSDILPVPETQEHWLVQRVHVQSNPERLRRRAMKRHGLSYEQAVARIPDSVVEHSDLPFVRIKSQSTGGRQFPLFIKQTMVSAPNIAEINFSKYGLSATTAVPKF</sequence>
<keyword evidence="1" id="KW-0378">Hydrolase</keyword>
<keyword evidence="1" id="KW-0540">Nuclease</keyword>
<dbReference type="Proteomes" id="UP000189475">
    <property type="component" value="Unassembled WGS sequence"/>
</dbReference>
<dbReference type="EC" id="3.1.-.-" evidence="1"/>
<dbReference type="EMBL" id="FUFT01000002">
    <property type="protein sequence ID" value="SJL83235.1"/>
    <property type="molecule type" value="Genomic_DNA"/>
</dbReference>
<organism evidence="1 2">
    <name type="scientific">Vibrio palustris</name>
    <dbReference type="NCBI Taxonomy" id="1918946"/>
    <lineage>
        <taxon>Bacteria</taxon>
        <taxon>Pseudomonadati</taxon>
        <taxon>Pseudomonadota</taxon>
        <taxon>Gammaproteobacteria</taxon>
        <taxon>Vibrionales</taxon>
        <taxon>Vibrionaceae</taxon>
        <taxon>Vibrio</taxon>
    </lineage>
</organism>
<name>A0A1R4B2U5_9VIBR</name>
<evidence type="ECO:0000313" key="2">
    <source>
        <dbReference type="Proteomes" id="UP000189475"/>
    </source>
</evidence>
<dbReference type="InterPro" id="IPR013396">
    <property type="entry name" value="CRISPR-assoc_prot_Csy4"/>
</dbReference>
<dbReference type="Pfam" id="PF09618">
    <property type="entry name" value="Cas_Csy4"/>
    <property type="match status" value="1"/>
</dbReference>
<reference evidence="1 2" key="1">
    <citation type="submission" date="2017-02" db="EMBL/GenBank/DDBJ databases">
        <authorList>
            <person name="Peterson S.W."/>
        </authorList>
    </citation>
    <scope>NUCLEOTIDE SEQUENCE [LARGE SCALE GENOMIC DNA]</scope>
    <source>
        <strain evidence="1 2">CECT 9027</strain>
    </source>
</reference>
<dbReference type="OrthoDB" id="259831at2"/>